<evidence type="ECO:0000256" key="24">
    <source>
        <dbReference type="ARBA" id="ARBA00080480"/>
    </source>
</evidence>
<evidence type="ECO:0000256" key="27">
    <source>
        <dbReference type="SAM" id="MobiDB-lite"/>
    </source>
</evidence>
<dbReference type="GO" id="GO:0042311">
    <property type="term" value="P:vasodilation"/>
    <property type="evidence" value="ECO:0007669"/>
    <property type="project" value="TreeGrafter"/>
</dbReference>
<keyword evidence="11" id="KW-0965">Cell junction</keyword>
<dbReference type="GO" id="GO:0007189">
    <property type="term" value="P:adenylate cyclase-activating G protein-coupled receptor signaling pathway"/>
    <property type="evidence" value="ECO:0007669"/>
    <property type="project" value="TreeGrafter"/>
</dbReference>
<dbReference type="Pfam" id="PF00307">
    <property type="entry name" value="CH"/>
    <property type="match status" value="1"/>
</dbReference>
<dbReference type="CDD" id="cd14968">
    <property type="entry name" value="7tmA_Adenosine_R"/>
    <property type="match status" value="1"/>
</dbReference>
<dbReference type="Gene3D" id="1.10.418.10">
    <property type="entry name" value="Calponin-like domain"/>
    <property type="match status" value="1"/>
</dbReference>
<evidence type="ECO:0000259" key="29">
    <source>
        <dbReference type="PROSITE" id="PS50262"/>
    </source>
</evidence>
<keyword evidence="17 25" id="KW-0675">Receptor</keyword>
<dbReference type="PRINTS" id="PR00424">
    <property type="entry name" value="ADENOSINER"/>
</dbReference>
<dbReference type="GO" id="GO:0051301">
    <property type="term" value="P:cell division"/>
    <property type="evidence" value="ECO:0007669"/>
    <property type="project" value="UniProtKB-KW"/>
</dbReference>
<evidence type="ECO:0000256" key="11">
    <source>
        <dbReference type="ARBA" id="ARBA00022949"/>
    </source>
</evidence>
<gene>
    <name evidence="30" type="ORF">P4O66_016094</name>
</gene>
<feature type="domain" description="Calponin-homology (CH)" evidence="28">
    <location>
        <begin position="1119"/>
        <end position="1228"/>
    </location>
</feature>
<name>A0AAD8YX95_9TELE</name>
<dbReference type="PROSITE" id="PS50021">
    <property type="entry name" value="CH"/>
    <property type="match status" value="1"/>
</dbReference>
<evidence type="ECO:0000256" key="1">
    <source>
        <dbReference type="ARBA" id="ARBA00004186"/>
    </source>
</evidence>
<keyword evidence="7 25" id="KW-1003">Cell membrane</keyword>
<dbReference type="SUPFAM" id="SSF47576">
    <property type="entry name" value="Calponin-homology domain, CH-domain"/>
    <property type="match status" value="1"/>
</dbReference>
<evidence type="ECO:0000256" key="21">
    <source>
        <dbReference type="ARBA" id="ARBA00023306"/>
    </source>
</evidence>
<feature type="coiled-coil region" evidence="26">
    <location>
        <begin position="412"/>
        <end position="439"/>
    </location>
</feature>
<evidence type="ECO:0000256" key="17">
    <source>
        <dbReference type="ARBA" id="ARBA00023170"/>
    </source>
</evidence>
<feature type="transmembrane region" description="Helical" evidence="25">
    <location>
        <begin position="1303"/>
        <end position="1329"/>
    </location>
</feature>
<feature type="coiled-coil region" evidence="26">
    <location>
        <begin position="536"/>
        <end position="630"/>
    </location>
</feature>
<dbReference type="Proteomes" id="UP001239994">
    <property type="component" value="Unassembled WGS sequence"/>
</dbReference>
<feature type="region of interest" description="Disordered" evidence="27">
    <location>
        <begin position="308"/>
        <end position="344"/>
    </location>
</feature>
<dbReference type="InterPro" id="IPR000276">
    <property type="entry name" value="GPCR_Rhodpsn"/>
</dbReference>
<dbReference type="SUPFAM" id="SSF81321">
    <property type="entry name" value="Family A G protein-coupled receptor-like"/>
    <property type="match status" value="1"/>
</dbReference>
<keyword evidence="15 25" id="KW-0472">Membrane</keyword>
<evidence type="ECO:0000256" key="9">
    <source>
        <dbReference type="ARBA" id="ARBA00022692"/>
    </source>
</evidence>
<evidence type="ECO:0000256" key="25">
    <source>
        <dbReference type="RuleBase" id="RU201114"/>
    </source>
</evidence>
<keyword evidence="19" id="KW-0206">Cytoskeleton</keyword>
<keyword evidence="20 25" id="KW-0807">Transducer</keyword>
<dbReference type="GO" id="GO:0005886">
    <property type="term" value="C:plasma membrane"/>
    <property type="evidence" value="ECO:0007669"/>
    <property type="project" value="UniProtKB-SubCell"/>
</dbReference>
<evidence type="ECO:0000259" key="28">
    <source>
        <dbReference type="PROSITE" id="PS50021"/>
    </source>
</evidence>
<evidence type="ECO:0000256" key="26">
    <source>
        <dbReference type="SAM" id="Coils"/>
    </source>
</evidence>
<evidence type="ECO:0000256" key="18">
    <source>
        <dbReference type="ARBA" id="ARBA00023180"/>
    </source>
</evidence>
<dbReference type="GO" id="GO:0005921">
    <property type="term" value="C:gap junction"/>
    <property type="evidence" value="ECO:0007669"/>
    <property type="project" value="UniProtKB-SubCell"/>
</dbReference>
<evidence type="ECO:0000256" key="7">
    <source>
        <dbReference type="ARBA" id="ARBA00022475"/>
    </source>
</evidence>
<comment type="subcellular location">
    <subcellularLocation>
        <location evidence="2">Cell junction</location>
        <location evidence="2">Gap junction</location>
    </subcellularLocation>
    <subcellularLocation>
        <location evidence="3 25">Cell membrane</location>
        <topology evidence="3 25">Multi-pass membrane protein</topology>
    </subcellularLocation>
    <subcellularLocation>
        <location evidence="1">Cytoplasm</location>
        <location evidence="1">Cytoskeleton</location>
        <location evidence="1">Spindle</location>
    </subcellularLocation>
</comment>
<evidence type="ECO:0000256" key="12">
    <source>
        <dbReference type="ARBA" id="ARBA00022989"/>
    </source>
</evidence>
<dbReference type="GO" id="GO:0001609">
    <property type="term" value="F:G protein-coupled adenosine receptor activity"/>
    <property type="evidence" value="ECO:0007669"/>
    <property type="project" value="UniProtKB-UniRule"/>
</dbReference>
<accession>A0AAD8YX95</accession>
<evidence type="ECO:0000256" key="19">
    <source>
        <dbReference type="ARBA" id="ARBA00023212"/>
    </source>
</evidence>
<keyword evidence="31" id="KW-1185">Reference proteome</keyword>
<evidence type="ECO:0000256" key="23">
    <source>
        <dbReference type="ARBA" id="ARBA00033100"/>
    </source>
</evidence>
<dbReference type="Pfam" id="PF00001">
    <property type="entry name" value="7tm_1"/>
    <property type="match status" value="2"/>
</dbReference>
<dbReference type="PANTHER" id="PTHR24246">
    <property type="entry name" value="OLFACTORY RECEPTOR AND ADENOSINE RECEPTOR"/>
    <property type="match status" value="1"/>
</dbReference>
<feature type="transmembrane region" description="Helical" evidence="25">
    <location>
        <begin position="1499"/>
        <end position="1524"/>
    </location>
</feature>
<keyword evidence="13 25" id="KW-0297">G-protein coupled receptor</keyword>
<feature type="region of interest" description="Disordered" evidence="27">
    <location>
        <begin position="448"/>
        <end position="533"/>
    </location>
</feature>
<comment type="similarity">
    <text evidence="25">Belongs to the G-protein coupled receptor 1 family.</text>
</comment>
<evidence type="ECO:0000256" key="22">
    <source>
        <dbReference type="ARBA" id="ARBA00025131"/>
    </source>
</evidence>
<evidence type="ECO:0000256" key="20">
    <source>
        <dbReference type="ARBA" id="ARBA00023224"/>
    </source>
</evidence>
<keyword evidence="12 25" id="KW-1133">Transmembrane helix</keyword>
<keyword evidence="8" id="KW-0132">Cell division</keyword>
<keyword evidence="9 25" id="KW-0812">Transmembrane</keyword>
<feature type="transmembrane region" description="Helical" evidence="25">
    <location>
        <begin position="1349"/>
        <end position="1368"/>
    </location>
</feature>
<comment type="similarity">
    <text evidence="4">Belongs to the cytospin-A family.</text>
</comment>
<evidence type="ECO:0000256" key="8">
    <source>
        <dbReference type="ARBA" id="ARBA00022618"/>
    </source>
</evidence>
<dbReference type="GO" id="GO:0005819">
    <property type="term" value="C:spindle"/>
    <property type="evidence" value="ECO:0007669"/>
    <property type="project" value="UniProtKB-SubCell"/>
</dbReference>
<feature type="compositionally biased region" description="Basic and acidic residues" evidence="27">
    <location>
        <begin position="473"/>
        <end position="484"/>
    </location>
</feature>
<dbReference type="Gene3D" id="1.20.1070.10">
    <property type="entry name" value="Rhodopsin 7-helix transmembrane proteins"/>
    <property type="match status" value="1"/>
</dbReference>
<dbReference type="EMBL" id="JAROKS010000023">
    <property type="protein sequence ID" value="KAK1787598.1"/>
    <property type="molecule type" value="Genomic_DNA"/>
</dbReference>
<sequence>MLKGGTAKAAQPKLGAPERVRLPPSLSNATSTSISSSMGMKTSRSSSTIASDLRLSRLKRASSDDALAKPALGAVAAASRMKKTVTTGAISELADNRPRGLAVPKPGKAAHLALEARSVFLKHASACRLQDRQEKMSLAKPRLMVVAGKPPAAFCVDLMGKLPSPCTDHAPYCKIHCTTRLQKGRSCLSNQAQAPVHYLGWRGRVHCALGLWDVPRELDFISTILLFVFAKHGSPAAHPVRREPGNFIVLPTLCFTPHSFVPLSPLNSVALASALTGTLRCFHGAQSAKKSGIPAPQNLSRDRTALRDQLRTSSTKKVVPSASTSSLSSLAKNSRGSIKTRTEAESTDKALLECQVKELLAEAKAKESEISKLRTELQRCRAKSSPQEAGTPDGTPESEWSQLHPTDLQTFVQELREKNGRFQRELAMLREENQALKENLISLDSCTAQSSNTSATPTSQMSPTKPSTNGLLLERDSGEMKPVKDTASSASDITKSPSSPSPDSSEFEKIPSRSDSVSSSSTKGITPSTLERDLSVECLTERIQKMEENHHSTAEELQATLQELADQQQVVQELTAENERLAEEKGLLQTSLQQQRERVDLLVQKNETLLQRLREQVQSQEAETSRASRVEELEQRLAERAESSRFEREKLVDIQQQLTGSLRALEKEHQEAQTTVRRLKDELEELRQQLEREQKAEAVATQLAEELRQAVEALKAENERLKAQVETERQKVVELKAVQSASNSTELQALLKAAHTERDKLEVCCAALRQELLQTQNEVEHIQSMLKKAEADKLQHQERLQKQEQDHKANVFALEEKNRDGENQIKDLKETIFELEDQVEQQRAVRLHTNQTILDLENQIKRLEEHKIEQDKQMKAMSKQIKEETEEWRRFQADLQTAVVVANDIKVEAQQEVRTLRRRLQDEQERCSRLTSELEQIQGARSQVEDGNLSESDSSPHWCGISMAQNASDGLLTNGSESGNSTPSEPGATVKSLIKSFDTALKNGPGNTVQMHTSPRSPLSGIPVRTAPAAAVSPIQRHSGIKPLSKTLERRINLGDFPHPGDELKTSSLMRKSPSLESVIKPPAVLSNRTPSFTYSRTNSKLNVERTDPLAALAREYGGSKRNALLKWCQMKTEGYPNIDVTNFSSSWSDGLAFCALLHTYLPAHIPYQELVSQDKGRNLTLAFQAAESIGIKPSLDIDELMHTDRPDWQRVMQLVFGEQWCLVLQFAEMNAFYIAIELIIAVLSIVGNVLVCWAVAINSTLKNATNYFLVSLAVADILVGCLAIPFAITISLGLPSDFYGCLFLACFVLVLTQSSIFSLLAVAIDRYLAVKIPLRYKELVTGKRAREIITILWILSFIIGLIPFAGWNKKASACSVHSNESTSAPNSSRRSSRAEGGAAGGAGTAPGPDLGRGFLRSCCLDCQFESVVDMSYMVYFNFFGCVLLPLLIMLGIYAKIFTVARRQLRQIELRSTVGGAGGGGESHHQGLLQREVRAAKSLSIIVGLFGLCWLPVHVINCLTLFTHLVKSEYAMYVAIILSHANSAVNPIIYAYRIREFRHTFRKILARHFLCRRDELYLSSNGSSRNRDHVTMTIDPLL</sequence>
<dbReference type="InterPro" id="IPR001634">
    <property type="entry name" value="Adenosn_rcpt"/>
</dbReference>
<dbReference type="PRINTS" id="PR00237">
    <property type="entry name" value="GPCRRHODOPSN"/>
</dbReference>
<feature type="compositionally biased region" description="Polar residues" evidence="27">
    <location>
        <begin position="963"/>
        <end position="984"/>
    </location>
</feature>
<evidence type="ECO:0000256" key="16">
    <source>
        <dbReference type="ARBA" id="ARBA00023157"/>
    </source>
</evidence>
<feature type="compositionally biased region" description="Low complexity" evidence="27">
    <location>
        <begin position="487"/>
        <end position="504"/>
    </location>
</feature>
<feature type="transmembrane region" description="Helical" evidence="25">
    <location>
        <begin position="1232"/>
        <end position="1256"/>
    </location>
</feature>
<feature type="compositionally biased region" description="Low complexity" evidence="27">
    <location>
        <begin position="321"/>
        <end position="337"/>
    </location>
</feature>
<evidence type="ECO:0000256" key="14">
    <source>
        <dbReference type="ARBA" id="ARBA00023054"/>
    </source>
</evidence>
<dbReference type="PROSITE" id="PS00237">
    <property type="entry name" value="G_PROTEIN_RECEP_F1_1"/>
    <property type="match status" value="1"/>
</dbReference>
<protein>
    <recommendedName>
        <fullName evidence="6">Cytospin-A</fullName>
    </recommendedName>
    <alternativeName>
        <fullName evidence="24">SPECC1-like protein</fullName>
    </alternativeName>
    <alternativeName>
        <fullName evidence="23">Sperm antigen with calponin homology and coiled-coil domains 1-like</fullName>
    </alternativeName>
</protein>
<keyword evidence="19" id="KW-0963">Cytoplasm</keyword>
<dbReference type="PANTHER" id="PTHR24246:SF18">
    <property type="entry name" value="ADENOSINE RECEPTOR A2B"/>
    <property type="match status" value="1"/>
</dbReference>
<keyword evidence="14 26" id="KW-0175">Coiled coil</keyword>
<feature type="compositionally biased region" description="Low complexity" evidence="27">
    <location>
        <begin position="25"/>
        <end position="48"/>
    </location>
</feature>
<organism evidence="30 31">
    <name type="scientific">Electrophorus voltai</name>
    <dbReference type="NCBI Taxonomy" id="2609070"/>
    <lineage>
        <taxon>Eukaryota</taxon>
        <taxon>Metazoa</taxon>
        <taxon>Chordata</taxon>
        <taxon>Craniata</taxon>
        <taxon>Vertebrata</taxon>
        <taxon>Euteleostomi</taxon>
        <taxon>Actinopterygii</taxon>
        <taxon>Neopterygii</taxon>
        <taxon>Teleostei</taxon>
        <taxon>Ostariophysi</taxon>
        <taxon>Gymnotiformes</taxon>
        <taxon>Gymnotoidei</taxon>
        <taxon>Gymnotidae</taxon>
        <taxon>Electrophorus</taxon>
    </lineage>
</organism>
<comment type="caution">
    <text evidence="30">The sequence shown here is derived from an EMBL/GenBank/DDBJ whole genome shotgun (WGS) entry which is preliminary data.</text>
</comment>
<feature type="transmembrane region" description="Helical" evidence="25">
    <location>
        <begin position="1435"/>
        <end position="1457"/>
    </location>
</feature>
<evidence type="ECO:0000256" key="3">
    <source>
        <dbReference type="ARBA" id="ARBA00004651"/>
    </source>
</evidence>
<feature type="transmembrane region" description="Helical" evidence="25">
    <location>
        <begin position="1268"/>
        <end position="1291"/>
    </location>
</feature>
<keyword evidence="21" id="KW-0131">Cell cycle</keyword>
<evidence type="ECO:0000256" key="13">
    <source>
        <dbReference type="ARBA" id="ARBA00023040"/>
    </source>
</evidence>
<evidence type="ECO:0000313" key="30">
    <source>
        <dbReference type="EMBL" id="KAK1787598.1"/>
    </source>
</evidence>
<dbReference type="InterPro" id="IPR001715">
    <property type="entry name" value="CH_dom"/>
</dbReference>
<evidence type="ECO:0000256" key="4">
    <source>
        <dbReference type="ARBA" id="ARBA00009452"/>
    </source>
</evidence>
<dbReference type="SMART" id="SM00033">
    <property type="entry name" value="CH"/>
    <property type="match status" value="1"/>
</dbReference>
<feature type="compositionally biased region" description="Low complexity" evidence="27">
    <location>
        <begin position="513"/>
        <end position="529"/>
    </location>
</feature>
<feature type="region of interest" description="Disordered" evidence="27">
    <location>
        <begin position="1380"/>
        <end position="1405"/>
    </location>
</feature>
<evidence type="ECO:0000256" key="6">
    <source>
        <dbReference type="ARBA" id="ARBA00015657"/>
    </source>
</evidence>
<keyword evidence="10" id="KW-0303">Gap junction</keyword>
<dbReference type="SMART" id="SM01381">
    <property type="entry name" value="7TM_GPCR_Srsx"/>
    <property type="match status" value="1"/>
</dbReference>
<evidence type="ECO:0000256" key="15">
    <source>
        <dbReference type="ARBA" id="ARBA00023136"/>
    </source>
</evidence>
<comment type="subunit">
    <text evidence="5">May interact with both microtubules and actin cytoskeleton.</text>
</comment>
<feature type="domain" description="G-protein coupled receptors family 1 profile" evidence="29">
    <location>
        <begin position="1248"/>
        <end position="1550"/>
    </location>
</feature>
<dbReference type="FunFam" id="1.10.418.10:FF:000020">
    <property type="entry name" value="Cytospin-A isoform 1"/>
    <property type="match status" value="1"/>
</dbReference>
<dbReference type="InterPro" id="IPR017452">
    <property type="entry name" value="GPCR_Rhodpsn_7TM"/>
</dbReference>
<feature type="region of interest" description="Disordered" evidence="27">
    <location>
        <begin position="1"/>
        <end position="50"/>
    </location>
</feature>
<feature type="region of interest" description="Disordered" evidence="27">
    <location>
        <begin position="939"/>
        <end position="989"/>
    </location>
</feature>
<dbReference type="PROSITE" id="PS50262">
    <property type="entry name" value="G_PROTEIN_RECEP_F1_2"/>
    <property type="match status" value="1"/>
</dbReference>
<comment type="function">
    <text evidence="22">Involved in cytokinesis and spindle organization. May play a role in actin cytoskeleton organization and microtubule stabilization and hence required for proper cell adhesion and migration.</text>
</comment>
<keyword evidence="18 25" id="KW-0325">Glycoprotein</keyword>
<feature type="region of interest" description="Disordered" evidence="27">
    <location>
        <begin position="375"/>
        <end position="404"/>
    </location>
</feature>
<evidence type="ECO:0000256" key="2">
    <source>
        <dbReference type="ARBA" id="ARBA00004610"/>
    </source>
</evidence>
<feature type="transmembrane region" description="Helical" evidence="25">
    <location>
        <begin position="1530"/>
        <end position="1552"/>
    </location>
</feature>
<proteinExistence type="inferred from homology"/>
<evidence type="ECO:0000256" key="10">
    <source>
        <dbReference type="ARBA" id="ARBA00022868"/>
    </source>
</evidence>
<evidence type="ECO:0000313" key="31">
    <source>
        <dbReference type="Proteomes" id="UP001239994"/>
    </source>
</evidence>
<reference evidence="30" key="1">
    <citation type="submission" date="2023-03" db="EMBL/GenBank/DDBJ databases">
        <title>Electrophorus voltai genome.</title>
        <authorList>
            <person name="Bian C."/>
        </authorList>
    </citation>
    <scope>NUCLEOTIDE SEQUENCE</scope>
    <source>
        <strain evidence="30">CB-2022</strain>
        <tissue evidence="30">Muscle</tissue>
    </source>
</reference>
<keyword evidence="16 25" id="KW-1015">Disulfide bond</keyword>
<dbReference type="InterPro" id="IPR036872">
    <property type="entry name" value="CH_dom_sf"/>
</dbReference>
<evidence type="ECO:0000256" key="5">
    <source>
        <dbReference type="ARBA" id="ARBA00011235"/>
    </source>
</evidence>
<feature type="compositionally biased region" description="Polar residues" evidence="27">
    <location>
        <begin position="448"/>
        <end position="470"/>
    </location>
</feature>